<dbReference type="EMBL" id="AP025637">
    <property type="protein sequence ID" value="BDG70428.1"/>
    <property type="molecule type" value="Genomic_DNA"/>
</dbReference>
<dbReference type="RefSeq" id="WP_244457760.1">
    <property type="nucleotide sequence ID" value="NZ_AP025637.1"/>
</dbReference>
<keyword evidence="3" id="KW-1185">Reference proteome</keyword>
<feature type="domain" description="HTH luxR-type" evidence="1">
    <location>
        <begin position="142"/>
        <end position="199"/>
    </location>
</feature>
<dbReference type="Proteomes" id="UP000831327">
    <property type="component" value="Chromosome"/>
</dbReference>
<proteinExistence type="predicted"/>
<accession>A0ABN6NY97</accession>
<dbReference type="InterPro" id="IPR000792">
    <property type="entry name" value="Tscrpt_reg_LuxR_C"/>
</dbReference>
<dbReference type="SUPFAM" id="SSF46894">
    <property type="entry name" value="C-terminal effector domain of the bipartite response regulators"/>
    <property type="match status" value="1"/>
</dbReference>
<protein>
    <recommendedName>
        <fullName evidence="1">HTH luxR-type domain-containing protein</fullName>
    </recommendedName>
</protein>
<dbReference type="SMART" id="SM00421">
    <property type="entry name" value="HTH_LUXR"/>
    <property type="match status" value="1"/>
</dbReference>
<dbReference type="InterPro" id="IPR016032">
    <property type="entry name" value="Sig_transdc_resp-reg_C-effctor"/>
</dbReference>
<evidence type="ECO:0000313" key="3">
    <source>
        <dbReference type="Proteomes" id="UP000831327"/>
    </source>
</evidence>
<reference evidence="2 3" key="1">
    <citation type="journal article" date="2016" name="Microbes Environ.">
        <title>Phylogenetically diverse aerobic anoxygenic phototrophic bacteria isolated from epilithic biofilms in Tama river, Japan.</title>
        <authorList>
            <person name="Hirose S."/>
            <person name="Matsuura K."/>
            <person name="Haruta S."/>
        </authorList>
    </citation>
    <scope>NUCLEOTIDE SEQUENCE [LARGE SCALE GENOMIC DNA]</scope>
    <source>
        <strain evidence="2 3">S08</strain>
    </source>
</reference>
<name>A0ABN6NY97_9PROT</name>
<organism evidence="2 3">
    <name type="scientific">Roseomonas fluvialis</name>
    <dbReference type="NCBI Taxonomy" id="1750527"/>
    <lineage>
        <taxon>Bacteria</taxon>
        <taxon>Pseudomonadati</taxon>
        <taxon>Pseudomonadota</taxon>
        <taxon>Alphaproteobacteria</taxon>
        <taxon>Acetobacterales</taxon>
        <taxon>Roseomonadaceae</taxon>
        <taxon>Roseomonas</taxon>
    </lineage>
</organism>
<gene>
    <name evidence="2" type="ORF">Rmf_03570</name>
</gene>
<evidence type="ECO:0000313" key="2">
    <source>
        <dbReference type="EMBL" id="BDG70428.1"/>
    </source>
</evidence>
<sequence length="210" mass="21123">MPIVTEDAAPVASGVLDALAVCALVVDSQAAVRLASVMSVAAIRRAGSGVALRPAAPGGTGGLVLTALHREDAALLRRLIGDAARGGAGGSLRIRSNGAEDARESMQVAFVLPLPASPGLALVKIEDLVRRAVPSVATLSALFGFSRAEAEVALGLSGGAGAEEVAISRGVSLDTVRGQIRAILRKSDAANLRDFERLMATVAASIAAAV</sequence>
<evidence type="ECO:0000259" key="1">
    <source>
        <dbReference type="SMART" id="SM00421"/>
    </source>
</evidence>